<dbReference type="GeneTree" id="ENSGT00940000176131"/>
<evidence type="ECO:0000313" key="3">
    <source>
        <dbReference type="Proteomes" id="UP000264840"/>
    </source>
</evidence>
<keyword evidence="1" id="KW-1133">Transmembrane helix</keyword>
<keyword evidence="1" id="KW-0472">Membrane</keyword>
<keyword evidence="3" id="KW-1185">Reference proteome</keyword>
<protein>
    <recommendedName>
        <fullName evidence="4">Endonuclease/exonuclease/phosphatase domain-containing protein</fullName>
    </recommendedName>
</protein>
<dbReference type="InterPro" id="IPR036691">
    <property type="entry name" value="Endo/exonu/phosph_ase_sf"/>
</dbReference>
<evidence type="ECO:0000313" key="2">
    <source>
        <dbReference type="Ensembl" id="ENSHBUP00000023787.1"/>
    </source>
</evidence>
<proteinExistence type="predicted"/>
<keyword evidence="1" id="KW-0812">Transmembrane</keyword>
<dbReference type="STRING" id="8153.ENSHBUP00000023787"/>
<evidence type="ECO:0000256" key="1">
    <source>
        <dbReference type="SAM" id="Phobius"/>
    </source>
</evidence>
<dbReference type="Proteomes" id="UP000264840">
    <property type="component" value="Unplaced"/>
</dbReference>
<sequence length="171" mass="19566">AWRGHFSHKLWVTEDNEGRYILVKGMLHGETVLLGNIYAPNAQDGEFYTVLFSQLVDMDCANIILAGDFNCVLCPKMDKLPPQSILTKNSKALWQIINEENINGMVQDLREMLTRWRSLPISFLGRINLIKMVILLKILYPTGMLFAILKSEDIKVINKAMVDFIWAGRKP</sequence>
<organism evidence="2 3">
    <name type="scientific">Haplochromis burtoni</name>
    <name type="common">Burton's mouthbrooder</name>
    <name type="synonym">Chromis burtoni</name>
    <dbReference type="NCBI Taxonomy" id="8153"/>
    <lineage>
        <taxon>Eukaryota</taxon>
        <taxon>Metazoa</taxon>
        <taxon>Chordata</taxon>
        <taxon>Craniata</taxon>
        <taxon>Vertebrata</taxon>
        <taxon>Euteleostomi</taxon>
        <taxon>Actinopterygii</taxon>
        <taxon>Neopterygii</taxon>
        <taxon>Teleostei</taxon>
        <taxon>Neoteleostei</taxon>
        <taxon>Acanthomorphata</taxon>
        <taxon>Ovalentaria</taxon>
        <taxon>Cichlomorphae</taxon>
        <taxon>Cichliformes</taxon>
        <taxon>Cichlidae</taxon>
        <taxon>African cichlids</taxon>
        <taxon>Pseudocrenilabrinae</taxon>
        <taxon>Haplochromini</taxon>
        <taxon>Haplochromis</taxon>
    </lineage>
</organism>
<accession>A0A3Q3CJ61</accession>
<dbReference type="Gene3D" id="3.60.10.10">
    <property type="entry name" value="Endonuclease/exonuclease/phosphatase"/>
    <property type="match status" value="1"/>
</dbReference>
<name>A0A3Q3CJ61_HAPBU</name>
<reference evidence="2" key="2">
    <citation type="submission" date="2025-09" db="UniProtKB">
        <authorList>
            <consortium name="Ensembl"/>
        </authorList>
    </citation>
    <scope>IDENTIFICATION</scope>
</reference>
<dbReference type="SUPFAM" id="SSF56219">
    <property type="entry name" value="DNase I-like"/>
    <property type="match status" value="1"/>
</dbReference>
<feature type="transmembrane region" description="Helical" evidence="1">
    <location>
        <begin position="129"/>
        <end position="149"/>
    </location>
</feature>
<dbReference type="Ensembl" id="ENSHBUT00000010217.1">
    <property type="protein sequence ID" value="ENSHBUP00000023787.1"/>
    <property type="gene ID" value="ENSHBUG00000004783.1"/>
</dbReference>
<reference evidence="2" key="1">
    <citation type="submission" date="2025-08" db="UniProtKB">
        <authorList>
            <consortium name="Ensembl"/>
        </authorList>
    </citation>
    <scope>IDENTIFICATION</scope>
</reference>
<dbReference type="AlphaFoldDB" id="A0A3Q3CJ61"/>
<evidence type="ECO:0008006" key="4">
    <source>
        <dbReference type="Google" id="ProtNLM"/>
    </source>
</evidence>